<reference evidence="1 2" key="1">
    <citation type="journal article" date="2024" name="Plant Biotechnol. J.">
        <title>Dendrobium thyrsiflorum genome and its molecular insights into genes involved in important horticultural traits.</title>
        <authorList>
            <person name="Chen B."/>
            <person name="Wang J.Y."/>
            <person name="Zheng P.J."/>
            <person name="Li K.L."/>
            <person name="Liang Y.M."/>
            <person name="Chen X.F."/>
            <person name="Zhang C."/>
            <person name="Zhao X."/>
            <person name="He X."/>
            <person name="Zhang G.Q."/>
            <person name="Liu Z.J."/>
            <person name="Xu Q."/>
        </authorList>
    </citation>
    <scope>NUCLEOTIDE SEQUENCE [LARGE SCALE GENOMIC DNA]</scope>
    <source>
        <strain evidence="1">GZMU011</strain>
    </source>
</reference>
<proteinExistence type="predicted"/>
<dbReference type="EMBL" id="JANQDX010000011">
    <property type="protein sequence ID" value="KAL0916051.1"/>
    <property type="molecule type" value="Genomic_DNA"/>
</dbReference>
<name>A0ABD0UTH8_DENTH</name>
<protein>
    <submittedName>
        <fullName evidence="1">Uncharacterized protein</fullName>
    </submittedName>
</protein>
<evidence type="ECO:0000313" key="1">
    <source>
        <dbReference type="EMBL" id="KAL0916051.1"/>
    </source>
</evidence>
<accession>A0ABD0UTH8</accession>
<sequence length="148" mass="16714">MRKKALSFTSSALSFLRFLPQLSHESSRRYLWSFFPFAKLPSSKPPHPPLFVIVHRTKAKLPSLLSIRLSDLTLEVRSPISTALLRSFHWTKAPTFGPNFDIIDRAQSPLLAKVDSNLSLRQTPTPGLQGTHGRSNPWLPTRILLLGF</sequence>
<organism evidence="1 2">
    <name type="scientific">Dendrobium thyrsiflorum</name>
    <name type="common">Pinecone-like raceme dendrobium</name>
    <name type="synonym">Orchid</name>
    <dbReference type="NCBI Taxonomy" id="117978"/>
    <lineage>
        <taxon>Eukaryota</taxon>
        <taxon>Viridiplantae</taxon>
        <taxon>Streptophyta</taxon>
        <taxon>Embryophyta</taxon>
        <taxon>Tracheophyta</taxon>
        <taxon>Spermatophyta</taxon>
        <taxon>Magnoliopsida</taxon>
        <taxon>Liliopsida</taxon>
        <taxon>Asparagales</taxon>
        <taxon>Orchidaceae</taxon>
        <taxon>Epidendroideae</taxon>
        <taxon>Malaxideae</taxon>
        <taxon>Dendrobiinae</taxon>
        <taxon>Dendrobium</taxon>
    </lineage>
</organism>
<evidence type="ECO:0000313" key="2">
    <source>
        <dbReference type="Proteomes" id="UP001552299"/>
    </source>
</evidence>
<comment type="caution">
    <text evidence="1">The sequence shown here is derived from an EMBL/GenBank/DDBJ whole genome shotgun (WGS) entry which is preliminary data.</text>
</comment>
<gene>
    <name evidence="1" type="ORF">M5K25_013533</name>
</gene>
<dbReference type="Proteomes" id="UP001552299">
    <property type="component" value="Unassembled WGS sequence"/>
</dbReference>
<dbReference type="AlphaFoldDB" id="A0ABD0UTH8"/>
<keyword evidence="2" id="KW-1185">Reference proteome</keyword>